<dbReference type="GO" id="GO:0022857">
    <property type="term" value="F:transmembrane transporter activity"/>
    <property type="evidence" value="ECO:0007669"/>
    <property type="project" value="InterPro"/>
</dbReference>
<comment type="subcellular location">
    <subcellularLocation>
        <location evidence="1">Cell membrane</location>
        <topology evidence="1">Multi-pass membrane protein</topology>
    </subcellularLocation>
</comment>
<feature type="transmembrane region" description="Helical" evidence="7">
    <location>
        <begin position="12"/>
        <end position="30"/>
    </location>
</feature>
<comment type="caution">
    <text evidence="8">The sequence shown here is derived from an EMBL/GenBank/DDBJ whole genome shotgun (WGS) entry which is preliminary data.</text>
</comment>
<feature type="transmembrane region" description="Helical" evidence="7">
    <location>
        <begin position="103"/>
        <end position="136"/>
    </location>
</feature>
<dbReference type="InterPro" id="IPR050367">
    <property type="entry name" value="APC_superfamily"/>
</dbReference>
<keyword evidence="9" id="KW-1185">Reference proteome</keyword>
<feature type="transmembrane region" description="Helical" evidence="7">
    <location>
        <begin position="399"/>
        <end position="417"/>
    </location>
</feature>
<keyword evidence="2" id="KW-0813">Transport</keyword>
<gene>
    <name evidence="8" type="ORF">ASUL_08244</name>
</gene>
<keyword evidence="5 7" id="KW-1133">Transmembrane helix</keyword>
<feature type="transmembrane region" description="Helical" evidence="7">
    <location>
        <begin position="36"/>
        <end position="56"/>
    </location>
</feature>
<keyword evidence="3" id="KW-1003">Cell membrane</keyword>
<dbReference type="Gene3D" id="1.20.1740.10">
    <property type="entry name" value="Amino acid/polyamine transporter I"/>
    <property type="match status" value="1"/>
</dbReference>
<evidence type="ECO:0000256" key="3">
    <source>
        <dbReference type="ARBA" id="ARBA00022475"/>
    </source>
</evidence>
<sequence>MSGEQRKISVAYATAVSLGAIIGSGIFVLSGTVISLAGALSLVAFAFVGFISLILAFELGELTSVYPELRGSSYSFAYEAFGSNLGFVTGLLMYFSYATSVPAIALGFGSYLSALLGFGSPLLYTIALIVVLHVVNLLGVQKAAKTDFYLVAIKVAVLVYFVVFALIVSKFNPSHFTIPTNAGYGFFESMQGIIFAYSGFQSVSTIAPDVKGGGNGAAKAIVYSVLISFVLYVLVTVSLMSLAPASSFKIAADPLSFALNYVHAPDYVYLVVDVGALMATTSATLATILTSANVIYQVSADGLLPKFFAKYDKKRDVPVNGILITLIISIATLFAGNVYVIASISNFGLLFTYLMTTLAVFKLRRQGVVGSFKTPGYPYLPMVSLVGLLVVFVGMPKEALLIGIITTFVLLMFYAIVREGKRASPEKVRLFEEIEKFFEGHKT</sequence>
<feature type="transmembrane region" description="Helical" evidence="7">
    <location>
        <begin position="76"/>
        <end position="97"/>
    </location>
</feature>
<organism evidence="8 9">
    <name type="scientific">Candidatus Aramenus sulfurataquae</name>
    <dbReference type="NCBI Taxonomy" id="1326980"/>
    <lineage>
        <taxon>Archaea</taxon>
        <taxon>Thermoproteota</taxon>
        <taxon>Thermoprotei</taxon>
        <taxon>Sulfolobales</taxon>
        <taxon>Sulfolobaceae</taxon>
        <taxon>Candidatus Aramenus</taxon>
    </lineage>
</organism>
<dbReference type="GO" id="GO:0005886">
    <property type="term" value="C:plasma membrane"/>
    <property type="evidence" value="ECO:0007669"/>
    <property type="project" value="UniProtKB-SubCell"/>
</dbReference>
<evidence type="ECO:0000256" key="1">
    <source>
        <dbReference type="ARBA" id="ARBA00004651"/>
    </source>
</evidence>
<evidence type="ECO:0000313" key="8">
    <source>
        <dbReference type="EMBL" id="EWG06703.1"/>
    </source>
</evidence>
<feature type="transmembrane region" description="Helical" evidence="7">
    <location>
        <begin position="317"/>
        <end position="341"/>
    </location>
</feature>
<dbReference type="Proteomes" id="UP000054284">
    <property type="component" value="Unassembled WGS sequence"/>
</dbReference>
<feature type="transmembrane region" description="Helical" evidence="7">
    <location>
        <begin position="347"/>
        <end position="364"/>
    </location>
</feature>
<dbReference type="PANTHER" id="PTHR42770:SF11">
    <property type="entry name" value="INNER MEMBRANE TRANSPORT PROTEIN YBAT"/>
    <property type="match status" value="1"/>
</dbReference>
<dbReference type="InterPro" id="IPR002293">
    <property type="entry name" value="AA/rel_permease1"/>
</dbReference>
<dbReference type="PANTHER" id="PTHR42770">
    <property type="entry name" value="AMINO ACID TRANSPORTER-RELATED"/>
    <property type="match status" value="1"/>
</dbReference>
<feature type="transmembrane region" description="Helical" evidence="7">
    <location>
        <begin position="189"/>
        <end position="208"/>
    </location>
</feature>
<accession>W7KKD9</accession>
<evidence type="ECO:0000256" key="5">
    <source>
        <dbReference type="ARBA" id="ARBA00022989"/>
    </source>
</evidence>
<dbReference type="PIRSF" id="PIRSF006060">
    <property type="entry name" value="AA_transporter"/>
    <property type="match status" value="1"/>
</dbReference>
<proteinExistence type="predicted"/>
<protein>
    <submittedName>
        <fullName evidence="8">Amino acid permease</fullName>
    </submittedName>
</protein>
<dbReference type="InterPro" id="IPR004840">
    <property type="entry name" value="Amino_acid_permease_CS"/>
</dbReference>
<dbReference type="AlphaFoldDB" id="W7KKD9"/>
<dbReference type="GO" id="GO:0006865">
    <property type="term" value="P:amino acid transport"/>
    <property type="evidence" value="ECO:0007669"/>
    <property type="project" value="InterPro"/>
</dbReference>
<name>W7KKD9_9CREN</name>
<dbReference type="Pfam" id="PF13520">
    <property type="entry name" value="AA_permease_2"/>
    <property type="match status" value="1"/>
</dbReference>
<evidence type="ECO:0000256" key="6">
    <source>
        <dbReference type="ARBA" id="ARBA00023136"/>
    </source>
</evidence>
<keyword evidence="4 7" id="KW-0812">Transmembrane</keyword>
<feature type="transmembrane region" description="Helical" evidence="7">
    <location>
        <begin position="267"/>
        <end position="296"/>
    </location>
</feature>
<evidence type="ECO:0000313" key="9">
    <source>
        <dbReference type="Proteomes" id="UP000054284"/>
    </source>
</evidence>
<dbReference type="EMBL" id="ASRH01000009">
    <property type="protein sequence ID" value="EWG06703.1"/>
    <property type="molecule type" value="Genomic_DNA"/>
</dbReference>
<evidence type="ECO:0000256" key="7">
    <source>
        <dbReference type="SAM" id="Phobius"/>
    </source>
</evidence>
<feature type="transmembrane region" description="Helical" evidence="7">
    <location>
        <begin position="220"/>
        <end position="247"/>
    </location>
</feature>
<feature type="transmembrane region" description="Helical" evidence="7">
    <location>
        <begin position="148"/>
        <end position="169"/>
    </location>
</feature>
<evidence type="ECO:0000256" key="4">
    <source>
        <dbReference type="ARBA" id="ARBA00022692"/>
    </source>
</evidence>
<evidence type="ECO:0000256" key="2">
    <source>
        <dbReference type="ARBA" id="ARBA00022448"/>
    </source>
</evidence>
<dbReference type="PROSITE" id="PS00218">
    <property type="entry name" value="AMINO_ACID_PERMEASE_1"/>
    <property type="match status" value="1"/>
</dbReference>
<reference evidence="8 9" key="1">
    <citation type="journal article" date="2014" name="Genome Announc.">
        <title>Draft Genome Sequence of the Sulfolobales Archaeon AZ1, Obtained through Metagenomic Analysis of a Mexican Hot Spring.</title>
        <authorList>
            <person name="Servin-Garciduenas L.E."/>
            <person name="Martinez-Romero E."/>
        </authorList>
    </citation>
    <scope>NUCLEOTIDE SEQUENCE [LARGE SCALE GENOMIC DNA]</scope>
    <source>
        <strain evidence="8">AZ1-illumnia</strain>
    </source>
</reference>
<feature type="transmembrane region" description="Helical" evidence="7">
    <location>
        <begin position="376"/>
        <end position="393"/>
    </location>
</feature>
<keyword evidence="6 7" id="KW-0472">Membrane</keyword>